<evidence type="ECO:0000313" key="2">
    <source>
        <dbReference type="EMBL" id="CAA7043518.1"/>
    </source>
</evidence>
<feature type="region of interest" description="Disordered" evidence="1">
    <location>
        <begin position="35"/>
        <end position="118"/>
    </location>
</feature>
<keyword evidence="3" id="KW-1185">Reference proteome</keyword>
<reference evidence="2" key="1">
    <citation type="submission" date="2020-01" db="EMBL/GenBank/DDBJ databases">
        <authorList>
            <person name="Mishra B."/>
        </authorList>
    </citation>
    <scope>NUCLEOTIDE SEQUENCE [LARGE SCALE GENOMIC DNA]</scope>
</reference>
<dbReference type="AlphaFoldDB" id="A0A6D2JW24"/>
<sequence>MANGKKKKRILASMPHSSKFARVLAIPKSRIPKMSSHLASDLETPTDAVATSPISVPEGENPTSHCLSSTSDASQQNLESARPEEVDVSAIDGNATSDISVPTPTTQTEKPPLSPPRKWASVIHESSQLEELGTPAEHVSGAPFVFIPDENLEEAKEEFKEFIFARFHGDAPEMGRIIGIVNAL</sequence>
<dbReference type="Proteomes" id="UP000467841">
    <property type="component" value="Unassembled WGS sequence"/>
</dbReference>
<name>A0A6D2JW24_9BRAS</name>
<evidence type="ECO:0000256" key="1">
    <source>
        <dbReference type="SAM" id="MobiDB-lite"/>
    </source>
</evidence>
<comment type="caution">
    <text evidence="2">The sequence shown here is derived from an EMBL/GenBank/DDBJ whole genome shotgun (WGS) entry which is preliminary data.</text>
</comment>
<accession>A0A6D2JW24</accession>
<organism evidence="2 3">
    <name type="scientific">Microthlaspi erraticum</name>
    <dbReference type="NCBI Taxonomy" id="1685480"/>
    <lineage>
        <taxon>Eukaryota</taxon>
        <taxon>Viridiplantae</taxon>
        <taxon>Streptophyta</taxon>
        <taxon>Embryophyta</taxon>
        <taxon>Tracheophyta</taxon>
        <taxon>Spermatophyta</taxon>
        <taxon>Magnoliopsida</taxon>
        <taxon>eudicotyledons</taxon>
        <taxon>Gunneridae</taxon>
        <taxon>Pentapetalae</taxon>
        <taxon>rosids</taxon>
        <taxon>malvids</taxon>
        <taxon>Brassicales</taxon>
        <taxon>Brassicaceae</taxon>
        <taxon>Coluteocarpeae</taxon>
        <taxon>Microthlaspi</taxon>
    </lineage>
</organism>
<gene>
    <name evidence="2" type="ORF">MERR_LOCUS30753</name>
</gene>
<feature type="compositionally biased region" description="Polar residues" evidence="1">
    <location>
        <begin position="94"/>
        <end position="109"/>
    </location>
</feature>
<protein>
    <submittedName>
        <fullName evidence="2">Uncharacterized protein</fullName>
    </submittedName>
</protein>
<evidence type="ECO:0000313" key="3">
    <source>
        <dbReference type="Proteomes" id="UP000467841"/>
    </source>
</evidence>
<feature type="compositionally biased region" description="Polar residues" evidence="1">
    <location>
        <begin position="61"/>
        <end position="79"/>
    </location>
</feature>
<proteinExistence type="predicted"/>
<dbReference type="EMBL" id="CACVBM020001282">
    <property type="protein sequence ID" value="CAA7043518.1"/>
    <property type="molecule type" value="Genomic_DNA"/>
</dbReference>
<dbReference type="OrthoDB" id="10561839at2759"/>